<dbReference type="EMBL" id="JAINUF010000006">
    <property type="protein sequence ID" value="KAJ8357112.1"/>
    <property type="molecule type" value="Genomic_DNA"/>
</dbReference>
<protein>
    <submittedName>
        <fullName evidence="2">Uncharacterized protein</fullName>
    </submittedName>
</protein>
<gene>
    <name evidence="2" type="ORF">SKAU_G00199060</name>
</gene>
<name>A0A9Q1IVX6_SYNKA</name>
<feature type="region of interest" description="Disordered" evidence="1">
    <location>
        <begin position="46"/>
        <end position="87"/>
    </location>
</feature>
<proteinExistence type="predicted"/>
<accession>A0A9Q1IVX6</accession>
<organism evidence="2 3">
    <name type="scientific">Synaphobranchus kaupii</name>
    <name type="common">Kaup's arrowtooth eel</name>
    <dbReference type="NCBI Taxonomy" id="118154"/>
    <lineage>
        <taxon>Eukaryota</taxon>
        <taxon>Metazoa</taxon>
        <taxon>Chordata</taxon>
        <taxon>Craniata</taxon>
        <taxon>Vertebrata</taxon>
        <taxon>Euteleostomi</taxon>
        <taxon>Actinopterygii</taxon>
        <taxon>Neopterygii</taxon>
        <taxon>Teleostei</taxon>
        <taxon>Anguilliformes</taxon>
        <taxon>Synaphobranchidae</taxon>
        <taxon>Synaphobranchus</taxon>
    </lineage>
</organism>
<dbReference type="Proteomes" id="UP001152622">
    <property type="component" value="Chromosome 6"/>
</dbReference>
<dbReference type="AlphaFoldDB" id="A0A9Q1IVX6"/>
<comment type="caution">
    <text evidence="2">The sequence shown here is derived from an EMBL/GenBank/DDBJ whole genome shotgun (WGS) entry which is preliminary data.</text>
</comment>
<evidence type="ECO:0000313" key="3">
    <source>
        <dbReference type="Proteomes" id="UP001152622"/>
    </source>
</evidence>
<keyword evidence="3" id="KW-1185">Reference proteome</keyword>
<reference evidence="2" key="1">
    <citation type="journal article" date="2023" name="Science">
        <title>Genome structures resolve the early diversification of teleost fishes.</title>
        <authorList>
            <person name="Parey E."/>
            <person name="Louis A."/>
            <person name="Montfort J."/>
            <person name="Bouchez O."/>
            <person name="Roques C."/>
            <person name="Iampietro C."/>
            <person name="Lluch J."/>
            <person name="Castinel A."/>
            <person name="Donnadieu C."/>
            <person name="Desvignes T."/>
            <person name="Floi Bucao C."/>
            <person name="Jouanno E."/>
            <person name="Wen M."/>
            <person name="Mejri S."/>
            <person name="Dirks R."/>
            <person name="Jansen H."/>
            <person name="Henkel C."/>
            <person name="Chen W.J."/>
            <person name="Zahm M."/>
            <person name="Cabau C."/>
            <person name="Klopp C."/>
            <person name="Thompson A.W."/>
            <person name="Robinson-Rechavi M."/>
            <person name="Braasch I."/>
            <person name="Lecointre G."/>
            <person name="Bobe J."/>
            <person name="Postlethwait J.H."/>
            <person name="Berthelot C."/>
            <person name="Roest Crollius H."/>
            <person name="Guiguen Y."/>
        </authorList>
    </citation>
    <scope>NUCLEOTIDE SEQUENCE</scope>
    <source>
        <strain evidence="2">WJC10195</strain>
    </source>
</reference>
<evidence type="ECO:0000313" key="2">
    <source>
        <dbReference type="EMBL" id="KAJ8357112.1"/>
    </source>
</evidence>
<evidence type="ECO:0000256" key="1">
    <source>
        <dbReference type="SAM" id="MobiDB-lite"/>
    </source>
</evidence>
<sequence>MFVAKWSVSALPQEQIGSAAVLGPASTHGATPLSAAGLEPGRLAKSRETVGVTADAHSVTASPDPPRAGTLTPKPPSLERAFLSRRP</sequence>